<dbReference type="PANTHER" id="PTHR37610:SF101">
    <property type="entry name" value="(RAPE) HYPOTHETICAL PROTEIN"/>
    <property type="match status" value="1"/>
</dbReference>
<protein>
    <recommendedName>
        <fullName evidence="4">Retrotransposon gag domain-containing protein</fullName>
    </recommendedName>
</protein>
<sequence>MRMSLKSRRKFGFFDGSIKKPTDKIDLDNWEVVQCTIIQWIRNTIDPSLLHTISYVEDASILWKELEAQFSVVDGSKVHALKTQLRDCRQTKGMDVTTYFGTLKSLWDSIIVHEPPFACKCGKCECNIGANAIKRLDNERLHQFFMGLDPTLYSSLRSQQFQLDPLPSLSRAYQVVLQEERLRTSPVPAVDVSDVVAFATPGSFHSTVDWRVMRDQERGRFYCNLCDTRGQDVNNCYIKSQKFPDWWGDRPRTLAELRRARSKARSSSRGSGPGAATGSGSAAGTGQKSGAAGSGESSSGGTPSVQAHYVHTDISTNTVVSDRLSGPFYEDDDWSR</sequence>
<dbReference type="PANTHER" id="PTHR37610">
    <property type="entry name" value="CCHC-TYPE DOMAIN-CONTAINING PROTEIN"/>
    <property type="match status" value="1"/>
</dbReference>
<comment type="caution">
    <text evidence="2">The sequence shown here is derived from an EMBL/GenBank/DDBJ whole genome shotgun (WGS) entry which is preliminary data.</text>
</comment>
<evidence type="ECO:0000313" key="3">
    <source>
        <dbReference type="Proteomes" id="UP001443914"/>
    </source>
</evidence>
<evidence type="ECO:0000313" key="2">
    <source>
        <dbReference type="EMBL" id="KAK9742779.1"/>
    </source>
</evidence>
<proteinExistence type="predicted"/>
<name>A0AAW1M1G4_SAPOF</name>
<feature type="region of interest" description="Disordered" evidence="1">
    <location>
        <begin position="257"/>
        <end position="310"/>
    </location>
</feature>
<accession>A0AAW1M1G4</accession>
<evidence type="ECO:0008006" key="4">
    <source>
        <dbReference type="Google" id="ProtNLM"/>
    </source>
</evidence>
<keyword evidence="3" id="KW-1185">Reference proteome</keyword>
<feature type="compositionally biased region" description="Low complexity" evidence="1">
    <location>
        <begin position="284"/>
        <end position="301"/>
    </location>
</feature>
<evidence type="ECO:0000256" key="1">
    <source>
        <dbReference type="SAM" id="MobiDB-lite"/>
    </source>
</evidence>
<reference evidence="2" key="1">
    <citation type="submission" date="2024-03" db="EMBL/GenBank/DDBJ databases">
        <title>WGS assembly of Saponaria officinalis var. Norfolk2.</title>
        <authorList>
            <person name="Jenkins J."/>
            <person name="Shu S."/>
            <person name="Grimwood J."/>
            <person name="Barry K."/>
            <person name="Goodstein D."/>
            <person name="Schmutz J."/>
            <person name="Leebens-Mack J."/>
            <person name="Osbourn A."/>
        </authorList>
    </citation>
    <scope>NUCLEOTIDE SEQUENCE [LARGE SCALE GENOMIC DNA]</scope>
    <source>
        <strain evidence="2">JIC</strain>
    </source>
</reference>
<organism evidence="2 3">
    <name type="scientific">Saponaria officinalis</name>
    <name type="common">Common soapwort</name>
    <name type="synonym">Lychnis saponaria</name>
    <dbReference type="NCBI Taxonomy" id="3572"/>
    <lineage>
        <taxon>Eukaryota</taxon>
        <taxon>Viridiplantae</taxon>
        <taxon>Streptophyta</taxon>
        <taxon>Embryophyta</taxon>
        <taxon>Tracheophyta</taxon>
        <taxon>Spermatophyta</taxon>
        <taxon>Magnoliopsida</taxon>
        <taxon>eudicotyledons</taxon>
        <taxon>Gunneridae</taxon>
        <taxon>Pentapetalae</taxon>
        <taxon>Caryophyllales</taxon>
        <taxon>Caryophyllaceae</taxon>
        <taxon>Caryophylleae</taxon>
        <taxon>Saponaria</taxon>
    </lineage>
</organism>
<dbReference type="AlphaFoldDB" id="A0AAW1M1G4"/>
<feature type="compositionally biased region" description="Gly residues" evidence="1">
    <location>
        <begin position="271"/>
        <end position="283"/>
    </location>
</feature>
<dbReference type="Proteomes" id="UP001443914">
    <property type="component" value="Unassembled WGS sequence"/>
</dbReference>
<dbReference type="EMBL" id="JBDFQZ010000003">
    <property type="protein sequence ID" value="KAK9742779.1"/>
    <property type="molecule type" value="Genomic_DNA"/>
</dbReference>
<gene>
    <name evidence="2" type="ORF">RND81_03G196900</name>
</gene>